<keyword evidence="1" id="KW-0812">Transmembrane</keyword>
<keyword evidence="1" id="KW-0472">Membrane</keyword>
<evidence type="ECO:0000313" key="2">
    <source>
        <dbReference type="EMBL" id="MCW1146781.1"/>
    </source>
</evidence>
<keyword evidence="3" id="KW-1185">Reference proteome</keyword>
<protein>
    <recommendedName>
        <fullName evidence="4">DUF4369 domain-containing protein</fullName>
    </recommendedName>
</protein>
<proteinExistence type="predicted"/>
<dbReference type="Proteomes" id="UP001165677">
    <property type="component" value="Unassembled WGS sequence"/>
</dbReference>
<dbReference type="RefSeq" id="WP_264367721.1">
    <property type="nucleotide sequence ID" value="NZ_JAPCIO010000001.1"/>
</dbReference>
<accession>A0ABT3EDX8</accession>
<keyword evidence="1" id="KW-1133">Transmembrane helix</keyword>
<feature type="transmembrane region" description="Helical" evidence="1">
    <location>
        <begin position="6"/>
        <end position="25"/>
    </location>
</feature>
<evidence type="ECO:0000256" key="1">
    <source>
        <dbReference type="SAM" id="Phobius"/>
    </source>
</evidence>
<dbReference type="EMBL" id="JAPCIO010000001">
    <property type="protein sequence ID" value="MCW1146781.1"/>
    <property type="molecule type" value="Genomic_DNA"/>
</dbReference>
<name>A0ABT3EDX8_9FLAO</name>
<evidence type="ECO:0000313" key="3">
    <source>
        <dbReference type="Proteomes" id="UP001165677"/>
    </source>
</evidence>
<sequence length="119" mass="14652">MKKSFLFYLALFIIIAFIISSFFSYNEYKNVKEFYNTRVSGIVINKERGRNRLFFQLNNQNERIYLYCEDEESIQVGDSIFKNINSEKVYIYYNSNNRYFYSHTIFFDKQLKYYNYIIN</sequence>
<reference evidence="2" key="1">
    <citation type="submission" date="2022-10" db="EMBL/GenBank/DDBJ databases">
        <title>Flavobacterium sp. nov., a bacterium isolated from lake sediment.</title>
        <authorList>
            <person name="Qu J.-H."/>
        </authorList>
    </citation>
    <scope>NUCLEOTIDE SEQUENCE</scope>
    <source>
        <strain evidence="2">TH16-21</strain>
    </source>
</reference>
<evidence type="ECO:0008006" key="4">
    <source>
        <dbReference type="Google" id="ProtNLM"/>
    </source>
</evidence>
<gene>
    <name evidence="2" type="ORF">OJ995_00930</name>
</gene>
<comment type="caution">
    <text evidence="2">The sequence shown here is derived from an EMBL/GenBank/DDBJ whole genome shotgun (WGS) entry which is preliminary data.</text>
</comment>
<organism evidence="2 3">
    <name type="scientific">Flavobacterium lacisediminis</name>
    <dbReference type="NCBI Taxonomy" id="2989705"/>
    <lineage>
        <taxon>Bacteria</taxon>
        <taxon>Pseudomonadati</taxon>
        <taxon>Bacteroidota</taxon>
        <taxon>Flavobacteriia</taxon>
        <taxon>Flavobacteriales</taxon>
        <taxon>Flavobacteriaceae</taxon>
        <taxon>Flavobacterium</taxon>
    </lineage>
</organism>